<protein>
    <submittedName>
        <fullName evidence="3">Uncharacterized protein LOC103514994</fullName>
    </submittedName>
</protein>
<evidence type="ECO:0000256" key="1">
    <source>
        <dbReference type="SAM" id="MobiDB-lite"/>
    </source>
</evidence>
<dbReference type="Proteomes" id="UP000079169">
    <property type="component" value="Unplaced"/>
</dbReference>
<evidence type="ECO:0000313" key="3">
    <source>
        <dbReference type="RefSeq" id="XP_008478134.1"/>
    </source>
</evidence>
<dbReference type="RefSeq" id="XP_008478134.1">
    <property type="nucleotide sequence ID" value="XM_008479912.3"/>
</dbReference>
<dbReference type="KEGG" id="dci:103514994"/>
<evidence type="ECO:0000313" key="2">
    <source>
        <dbReference type="Proteomes" id="UP000079169"/>
    </source>
</evidence>
<name>A0A1S3DAV9_DIACI</name>
<gene>
    <name evidence="3" type="primary">LOC103514994</name>
</gene>
<dbReference type="GeneID" id="103514994"/>
<accession>A0A1S3DAV9</accession>
<proteinExistence type="predicted"/>
<feature type="region of interest" description="Disordered" evidence="1">
    <location>
        <begin position="74"/>
        <end position="136"/>
    </location>
</feature>
<feature type="compositionally biased region" description="Low complexity" evidence="1">
    <location>
        <begin position="86"/>
        <end position="97"/>
    </location>
</feature>
<dbReference type="AlphaFoldDB" id="A0A1S3DAV9"/>
<sequence>MYSPFGLPGYLVASGAELLRRALVGPMTREGGRRRAPLPPPEAATGTGRALVGSNKALTNMSIVEQLEKIGLDNLVGGTPAPSVSPNGTPTRTRTGTDQSRTGTDQSRRVRADLGTVPFKGPSIGTMGSMRKGGLL</sequence>
<dbReference type="PaxDb" id="121845-A0A1S3DAV9"/>
<feature type="region of interest" description="Disordered" evidence="1">
    <location>
        <begin position="28"/>
        <end position="48"/>
    </location>
</feature>
<organism evidence="2 3">
    <name type="scientific">Diaphorina citri</name>
    <name type="common">Asian citrus psyllid</name>
    <dbReference type="NCBI Taxonomy" id="121845"/>
    <lineage>
        <taxon>Eukaryota</taxon>
        <taxon>Metazoa</taxon>
        <taxon>Ecdysozoa</taxon>
        <taxon>Arthropoda</taxon>
        <taxon>Hexapoda</taxon>
        <taxon>Insecta</taxon>
        <taxon>Pterygota</taxon>
        <taxon>Neoptera</taxon>
        <taxon>Paraneoptera</taxon>
        <taxon>Hemiptera</taxon>
        <taxon>Sternorrhyncha</taxon>
        <taxon>Psylloidea</taxon>
        <taxon>Psyllidae</taxon>
        <taxon>Diaphorininae</taxon>
        <taxon>Diaphorina</taxon>
    </lineage>
</organism>
<reference evidence="3" key="1">
    <citation type="submission" date="2025-08" db="UniProtKB">
        <authorList>
            <consortium name="RefSeq"/>
        </authorList>
    </citation>
    <scope>IDENTIFICATION</scope>
</reference>
<keyword evidence="2" id="KW-1185">Reference proteome</keyword>